<dbReference type="RefSeq" id="WP_075859071.1">
    <property type="nucleotide sequence ID" value="NZ_BDJK01000015.1"/>
</dbReference>
<dbReference type="InterPro" id="IPR001086">
    <property type="entry name" value="Preph_deHydtase"/>
</dbReference>
<dbReference type="PANTHER" id="PTHR21022:SF19">
    <property type="entry name" value="PREPHENATE DEHYDRATASE-RELATED"/>
    <property type="match status" value="1"/>
</dbReference>
<keyword evidence="3" id="KW-0028">Amino-acid biosynthesis</keyword>
<dbReference type="GO" id="GO:0009094">
    <property type="term" value="P:L-phenylalanine biosynthetic process"/>
    <property type="evidence" value="ECO:0007669"/>
    <property type="project" value="UniProtKB-UniPathway"/>
</dbReference>
<evidence type="ECO:0000259" key="8">
    <source>
        <dbReference type="PROSITE" id="PS51171"/>
    </source>
</evidence>
<gene>
    <name evidence="9" type="ORF">cpu_11020</name>
</gene>
<dbReference type="STRING" id="870242.cpu_11020"/>
<dbReference type="UniPathway" id="UPA00121">
    <property type="reaction ID" value="UER00345"/>
</dbReference>
<dbReference type="EMBL" id="BDJK01000015">
    <property type="protein sequence ID" value="GAV22592.1"/>
    <property type="molecule type" value="Genomic_DNA"/>
</dbReference>
<comment type="catalytic activity">
    <reaction evidence="7">
        <text>prephenate + H(+) = 3-phenylpyruvate + CO2 + H2O</text>
        <dbReference type="Rhea" id="RHEA:21648"/>
        <dbReference type="ChEBI" id="CHEBI:15377"/>
        <dbReference type="ChEBI" id="CHEBI:15378"/>
        <dbReference type="ChEBI" id="CHEBI:16526"/>
        <dbReference type="ChEBI" id="CHEBI:18005"/>
        <dbReference type="ChEBI" id="CHEBI:29934"/>
        <dbReference type="EC" id="4.2.1.51"/>
    </reaction>
</comment>
<comment type="pathway">
    <text evidence="1">Amino-acid biosynthesis; L-phenylalanine biosynthesis; phenylpyruvate from prephenate: step 1/1.</text>
</comment>
<reference evidence="10" key="1">
    <citation type="submission" date="2016-12" db="EMBL/GenBank/DDBJ databases">
        <title>Draft Genome Sequences od Carboxydothermus pertinax and islandicus, Hydrogenogenic Carboxydotrophic Bacteria.</title>
        <authorList>
            <person name="Fukuyama Y."/>
            <person name="Ohmae K."/>
            <person name="Yoneda Y."/>
            <person name="Yoshida T."/>
            <person name="Sako Y."/>
        </authorList>
    </citation>
    <scope>NUCLEOTIDE SEQUENCE [LARGE SCALE GENOMIC DNA]</scope>
    <source>
        <strain evidence="10">Ug1</strain>
    </source>
</reference>
<dbReference type="Pfam" id="PF00800">
    <property type="entry name" value="PDT"/>
    <property type="match status" value="1"/>
</dbReference>
<evidence type="ECO:0000256" key="6">
    <source>
        <dbReference type="ARBA" id="ARBA00023239"/>
    </source>
</evidence>
<keyword evidence="6" id="KW-0456">Lyase</keyword>
<feature type="domain" description="Prephenate dehydratase" evidence="8">
    <location>
        <begin position="2"/>
        <end position="177"/>
    </location>
</feature>
<evidence type="ECO:0000256" key="7">
    <source>
        <dbReference type="ARBA" id="ARBA00047848"/>
    </source>
</evidence>
<protein>
    <recommendedName>
        <fullName evidence="2">prephenate dehydratase</fullName>
        <ecNumber evidence="2">4.2.1.51</ecNumber>
    </recommendedName>
</protein>
<dbReference type="PANTHER" id="PTHR21022">
    <property type="entry name" value="PREPHENATE DEHYDRATASE P PROTEIN"/>
    <property type="match status" value="1"/>
</dbReference>
<evidence type="ECO:0000256" key="1">
    <source>
        <dbReference type="ARBA" id="ARBA00004741"/>
    </source>
</evidence>
<accession>A0A1L8CUL6</accession>
<comment type="caution">
    <text evidence="9">The sequence shown here is derived from an EMBL/GenBank/DDBJ whole genome shotgun (WGS) entry which is preliminary data.</text>
</comment>
<dbReference type="EC" id="4.2.1.51" evidence="2"/>
<name>A0A1L8CUL6_9THEO</name>
<dbReference type="GO" id="GO:0005737">
    <property type="term" value="C:cytoplasm"/>
    <property type="evidence" value="ECO:0007669"/>
    <property type="project" value="TreeGrafter"/>
</dbReference>
<dbReference type="SUPFAM" id="SSF53850">
    <property type="entry name" value="Periplasmic binding protein-like II"/>
    <property type="match status" value="1"/>
</dbReference>
<keyword evidence="4" id="KW-0057">Aromatic amino acid biosynthesis</keyword>
<dbReference type="Gene3D" id="3.40.190.10">
    <property type="entry name" value="Periplasmic binding protein-like II"/>
    <property type="match status" value="2"/>
</dbReference>
<evidence type="ECO:0000256" key="3">
    <source>
        <dbReference type="ARBA" id="ARBA00022605"/>
    </source>
</evidence>
<keyword evidence="5" id="KW-0584">Phenylalanine biosynthesis</keyword>
<sequence length="178" mass="20068">MRTGYLGPPGTFSEKALALLKHPVTQKVWYRSFQDIVKALLKGDIESALFPLENSISGKVVEVDDLLTTLKNKLILLEEVFLPITPGLFSYTARNLEEVKVVLSRPELWEQCREYFQGKPGLKFLPALSSSQAAFKAKKIKGAAFIADLEYRQKARVLGLLVNDHRPSITRFGLFKIM</sequence>
<evidence type="ECO:0000313" key="10">
    <source>
        <dbReference type="Proteomes" id="UP000187485"/>
    </source>
</evidence>
<dbReference type="AlphaFoldDB" id="A0A1L8CUL6"/>
<evidence type="ECO:0000256" key="5">
    <source>
        <dbReference type="ARBA" id="ARBA00023222"/>
    </source>
</evidence>
<evidence type="ECO:0000256" key="4">
    <source>
        <dbReference type="ARBA" id="ARBA00023141"/>
    </source>
</evidence>
<evidence type="ECO:0000313" key="9">
    <source>
        <dbReference type="EMBL" id="GAV22592.1"/>
    </source>
</evidence>
<keyword evidence="10" id="KW-1185">Reference proteome</keyword>
<dbReference type="PROSITE" id="PS51171">
    <property type="entry name" value="PREPHENATE_DEHYDR_3"/>
    <property type="match status" value="1"/>
</dbReference>
<dbReference type="OrthoDB" id="9802281at2"/>
<proteinExistence type="predicted"/>
<dbReference type="Proteomes" id="UP000187485">
    <property type="component" value="Unassembled WGS sequence"/>
</dbReference>
<organism evidence="9 10">
    <name type="scientific">Carboxydothermus pertinax</name>
    <dbReference type="NCBI Taxonomy" id="870242"/>
    <lineage>
        <taxon>Bacteria</taxon>
        <taxon>Bacillati</taxon>
        <taxon>Bacillota</taxon>
        <taxon>Clostridia</taxon>
        <taxon>Thermoanaerobacterales</taxon>
        <taxon>Thermoanaerobacteraceae</taxon>
        <taxon>Carboxydothermus</taxon>
    </lineage>
</organism>
<evidence type="ECO:0000256" key="2">
    <source>
        <dbReference type="ARBA" id="ARBA00013147"/>
    </source>
</evidence>
<dbReference type="GO" id="GO:0004664">
    <property type="term" value="F:prephenate dehydratase activity"/>
    <property type="evidence" value="ECO:0007669"/>
    <property type="project" value="UniProtKB-EC"/>
</dbReference>